<dbReference type="InterPro" id="IPR036188">
    <property type="entry name" value="FAD/NAD-bd_sf"/>
</dbReference>
<dbReference type="Proteomes" id="UP000573603">
    <property type="component" value="Unassembled WGS sequence"/>
</dbReference>
<dbReference type="PANTHER" id="PTHR47706:SF7">
    <property type="entry name" value="CIPA-LIKE, PUTATIVE (AFU_ORTHOLOGUE AFUA_1G01630)-RELATED"/>
    <property type="match status" value="1"/>
</dbReference>
<comment type="caution">
    <text evidence="7">The sequence shown here is derived from an EMBL/GenBank/DDBJ whole genome shotgun (WGS) entry which is preliminary data.</text>
</comment>
<organism evidence="7 8">
    <name type="scientific">Fusarium anthophilum</name>
    <dbReference type="NCBI Taxonomy" id="48485"/>
    <lineage>
        <taxon>Eukaryota</taxon>
        <taxon>Fungi</taxon>
        <taxon>Dikarya</taxon>
        <taxon>Ascomycota</taxon>
        <taxon>Pezizomycotina</taxon>
        <taxon>Sordariomycetes</taxon>
        <taxon>Hypocreomycetidae</taxon>
        <taxon>Hypocreales</taxon>
        <taxon>Nectriaceae</taxon>
        <taxon>Fusarium</taxon>
        <taxon>Fusarium fujikuroi species complex</taxon>
    </lineage>
</organism>
<evidence type="ECO:0000259" key="5">
    <source>
        <dbReference type="Pfam" id="PF05199"/>
    </source>
</evidence>
<dbReference type="SUPFAM" id="SSF51735">
    <property type="entry name" value="NAD(P)-binding Rossmann-fold domains"/>
    <property type="match status" value="1"/>
</dbReference>
<feature type="coiled-coil region" evidence="4">
    <location>
        <begin position="966"/>
        <end position="1029"/>
    </location>
</feature>
<dbReference type="Pfam" id="PF13460">
    <property type="entry name" value="NAD_binding_10"/>
    <property type="match status" value="1"/>
</dbReference>
<evidence type="ECO:0000256" key="3">
    <source>
        <dbReference type="ARBA" id="ARBA00023002"/>
    </source>
</evidence>
<feature type="domain" description="NAD(P)-binding" evidence="6">
    <location>
        <begin position="574"/>
        <end position="663"/>
    </location>
</feature>
<evidence type="ECO:0000259" key="6">
    <source>
        <dbReference type="Pfam" id="PF13460"/>
    </source>
</evidence>
<gene>
    <name evidence="7" type="ORF">FANTH_1505</name>
</gene>
<dbReference type="SUPFAM" id="SSF51905">
    <property type="entry name" value="FAD/NAD(P)-binding domain"/>
    <property type="match status" value="1"/>
</dbReference>
<dbReference type="InterPro" id="IPR036291">
    <property type="entry name" value="NAD(P)-bd_dom_sf"/>
</dbReference>
<feature type="domain" description="Glucose-methanol-choline oxidoreductase C-terminal" evidence="5">
    <location>
        <begin position="473"/>
        <end position="527"/>
    </location>
</feature>
<dbReference type="Gene3D" id="3.40.50.720">
    <property type="entry name" value="NAD(P)-binding Rossmann-like Domain"/>
    <property type="match status" value="1"/>
</dbReference>
<dbReference type="InterPro" id="IPR007867">
    <property type="entry name" value="GMC_OxRtase_C"/>
</dbReference>
<keyword evidence="3" id="KW-0560">Oxidoreductase</keyword>
<evidence type="ECO:0000313" key="7">
    <source>
        <dbReference type="EMBL" id="KAF5253578.1"/>
    </source>
</evidence>
<dbReference type="Pfam" id="PF05199">
    <property type="entry name" value="GMC_oxred_C"/>
    <property type="match status" value="1"/>
</dbReference>
<protein>
    <submittedName>
        <fullName evidence="7">Uncharacterized protein</fullName>
    </submittedName>
</protein>
<evidence type="ECO:0000313" key="8">
    <source>
        <dbReference type="Proteomes" id="UP000573603"/>
    </source>
</evidence>
<proteinExistence type="inferred from homology"/>
<dbReference type="PANTHER" id="PTHR47706">
    <property type="entry name" value="NMRA-LIKE FAMILY PROTEIN"/>
    <property type="match status" value="1"/>
</dbReference>
<reference evidence="7 8" key="1">
    <citation type="journal article" date="2020" name="BMC Genomics">
        <title>Correction to: Identification and distribution of gene clusters required for synthesis of sphingolipid metabolism inhibitors in diverse species of the filamentous fungus Fusarium.</title>
        <authorList>
            <person name="Kim H.S."/>
            <person name="Lohmar J.M."/>
            <person name="Busman M."/>
            <person name="Brown D.W."/>
            <person name="Naumann T.A."/>
            <person name="Divon H.H."/>
            <person name="Lysoe E."/>
            <person name="Uhlig S."/>
            <person name="Proctor R.H."/>
        </authorList>
    </citation>
    <scope>NUCLEOTIDE SEQUENCE [LARGE SCALE GENOMIC DNA]</scope>
    <source>
        <strain evidence="7 8">NRRL 25214</strain>
    </source>
</reference>
<dbReference type="Gene3D" id="3.50.50.60">
    <property type="entry name" value="FAD/NAD(P)-binding domain"/>
    <property type="match status" value="2"/>
</dbReference>
<keyword evidence="2" id="KW-0521">NADP</keyword>
<sequence>MDHLLHLDTDVVCLLAKLNSYDYIIVGSGFGGGPLAEQLVSQQYKVLLIERGSVIFSTHVLNTSRPYFNRGASNSPEGNERVYDAVKAKVQCTDRSDSYVGGPVYCVGGRSNLWGTWIPEIGDETLGAFFPTDVVDYLKGDLVQGYKKAFRYLTDSQPGDVIYPEGDGKHEVSATEIGDANEMLNNALSGSKFDLMPIAAQFNAPAPYKFAQGAYSTTLSIINRMYANDQYLSVLLNTEVIAVQHTASNTFNKSVNALKIRDKATNTIKELNVGRAKVILSAGTIGTASIALNSGLDHLNPLVGKGLIDHNVCYVRFAKQKSDNVTSKPLNLKTHFKVGGEECLITVTINANFFLAGSSATLNTTHFYRHDGTLMIPTKDAADEKDNFDTICVLFEFVGKLDDENSVLSLPGLDPVLDIRRPPIKHEVQCAMEDIIRRVRDAFVGVKPNQATYADPGVCPDPGLRPQHLGFGVFSHECGTMRMDGPKGPGVVDSNLKVKGLDNLWVCDLSVMPVSPEANPSLTLAALSLRLAEHLAKPGPDDLNNPILAMSTQQFAKDQSTGFSNRIERVAIVGAGGRQGAQIAEQLLKTGKHAVTALTRIGSTSKLPDNVKAIAVNYENEESVASALKDQQLLVITLAVNVNPEVHHRIVRAAGKAGIRYIIPNIYAANVVIENQGSVDDFFPAAPPINLLREIERVGVSSWILLVGGVWFDYSLPSGESFMGFDIDNRKVTLFDDGEAKINTSTLAQFGCAAAAIASLKEFPDDEDDKFPSIAQFKNKPVYLSSFYVSQKDILRSIQRVTNTTDADWEIKYESSADRIENGKAMGRSGNIMGLVQAYYSFILSPEGQKLKTQDKLHNELLGLPEEDLDEVVKDCVERAENKFRPLCERTACYDDWLPITCAKRLCQQPETPVSKATDQLNLGSSNFFHTMSFGFGVGDFIAVGELCWKIYTRVYKVSRDAPEELRALIRELGNLSNTVNLLNEEVRDQEEWIRQAGERRLEYTCKVMSQAKETLQKMDRLADKYAELDPGVNSQGSKRSLRIQWNRIKYAFEVSSINELRAKLDELRTLMIGHRISPEGPLLNAPLDEEDRLELSAAFMRSAEIGGRPWASIAIDDWLQASKWWLLKVRSQMNHLAEGTEIKVHAYLNILKACWILADIVSIHPQRVHLGASDKRNEDIRNLSQIAKRNLEIFPVFEFQLRQVENNTINIWPQLPASGTIAPRRQLGINRDNLGLQTSHGEVLFQCFAETRRITEGTVDIEGISEECFLVLEVPRQGIFLNAMLKNFVAHDIYSDALKAILWGSQLFWFAFQPTFLTASMVHSISVLANWPSHNWNCLLLPDYDTGSPALSDSLALSLRTIMNDVVKNSYQDKSTRSEFFARDCLDVEFLPLGHFVWKLICWHCEKFADMKLLLEAFKIKEDLRDSLVQTAFLRLDWNFLSHMVHYMNYRDVWYPDDVLIMVKAALSSNDAGYLSWILEHVADTLLSVHQTAIFQLVYSSRSFGHIDAMMKVVVSRPADIAAALAWYLSSSDEQGFRDFLRTVEDRGRSFKGKSIREVDLSDYYPTFVAGCGRLIETQRPSTLSLYFDSLEGLGINFHGVLGLKSTESTQLAILPALLSPDPSFLRILLEREMNSFNFCVNTEPHFKERTGLVRKKKTTRQKYWTIFQAFLVYQMPE</sequence>
<dbReference type="InterPro" id="IPR016040">
    <property type="entry name" value="NAD(P)-bd_dom"/>
</dbReference>
<evidence type="ECO:0000256" key="1">
    <source>
        <dbReference type="ARBA" id="ARBA00005725"/>
    </source>
</evidence>
<accession>A0A8H5EAZ5</accession>
<evidence type="ECO:0000256" key="2">
    <source>
        <dbReference type="ARBA" id="ARBA00022857"/>
    </source>
</evidence>
<evidence type="ECO:0000256" key="4">
    <source>
        <dbReference type="SAM" id="Coils"/>
    </source>
</evidence>
<dbReference type="EMBL" id="JABEVY010000033">
    <property type="protein sequence ID" value="KAF5253578.1"/>
    <property type="molecule type" value="Genomic_DNA"/>
</dbReference>
<keyword evidence="4" id="KW-0175">Coiled coil</keyword>
<comment type="similarity">
    <text evidence="1">Belongs to the NmrA-type oxidoreductase family. Isoflavone reductase subfamily.</text>
</comment>
<name>A0A8H5EAZ5_9HYPO</name>
<dbReference type="InterPro" id="IPR051609">
    <property type="entry name" value="NmrA/Isoflavone_reductase-like"/>
</dbReference>
<keyword evidence="8" id="KW-1185">Reference proteome</keyword>
<dbReference type="GO" id="GO:0016614">
    <property type="term" value="F:oxidoreductase activity, acting on CH-OH group of donors"/>
    <property type="evidence" value="ECO:0007669"/>
    <property type="project" value="InterPro"/>
</dbReference>